<gene>
    <name evidence="9" type="ORF">DESME_13100</name>
</gene>
<evidence type="ECO:0000256" key="3">
    <source>
        <dbReference type="ARBA" id="ARBA00022475"/>
    </source>
</evidence>
<dbReference type="KEGG" id="dmt:DESME_13100"/>
<dbReference type="InterPro" id="IPR003416">
    <property type="entry name" value="MgtC/SapB/SrpB/YhiD_fam"/>
</dbReference>
<keyword evidence="10" id="KW-1185">Reference proteome</keyword>
<dbReference type="InterPro" id="IPR049177">
    <property type="entry name" value="MgtC_SapB_SrpB_YhiD_N"/>
</dbReference>
<accession>W0EF78</accession>
<proteinExistence type="inferred from homology"/>
<dbReference type="PANTHER" id="PTHR33778">
    <property type="entry name" value="PROTEIN MGTC"/>
    <property type="match status" value="1"/>
</dbReference>
<keyword evidence="5 7" id="KW-1133">Transmembrane helix</keyword>
<comment type="subcellular location">
    <subcellularLocation>
        <location evidence="1">Cell membrane</location>
        <topology evidence="1">Multi-pass membrane protein</topology>
    </subcellularLocation>
</comment>
<dbReference type="AlphaFoldDB" id="W0EF78"/>
<evidence type="ECO:0000256" key="6">
    <source>
        <dbReference type="ARBA" id="ARBA00023136"/>
    </source>
</evidence>
<comment type="similarity">
    <text evidence="2">Belongs to the MgtC/SapB family.</text>
</comment>
<dbReference type="eggNOG" id="COG1285">
    <property type="taxonomic scope" value="Bacteria"/>
</dbReference>
<dbReference type="STRING" id="871968.DESME_13100"/>
<dbReference type="PANTHER" id="PTHR33778:SF1">
    <property type="entry name" value="MAGNESIUM TRANSPORTER YHID-RELATED"/>
    <property type="match status" value="1"/>
</dbReference>
<evidence type="ECO:0000256" key="7">
    <source>
        <dbReference type="SAM" id="Phobius"/>
    </source>
</evidence>
<evidence type="ECO:0000256" key="2">
    <source>
        <dbReference type="ARBA" id="ARBA00009298"/>
    </source>
</evidence>
<evidence type="ECO:0000256" key="1">
    <source>
        <dbReference type="ARBA" id="ARBA00004651"/>
    </source>
</evidence>
<evidence type="ECO:0000256" key="5">
    <source>
        <dbReference type="ARBA" id="ARBA00022989"/>
    </source>
</evidence>
<dbReference type="GO" id="GO:0005886">
    <property type="term" value="C:plasma membrane"/>
    <property type="evidence" value="ECO:0007669"/>
    <property type="project" value="UniProtKB-SubCell"/>
</dbReference>
<feature type="domain" description="MgtC/SapB/SrpB/YhiD N-terminal" evidence="8">
    <location>
        <begin position="12"/>
        <end position="131"/>
    </location>
</feature>
<dbReference type="Proteomes" id="UP000010847">
    <property type="component" value="Chromosome"/>
</dbReference>
<dbReference type="Pfam" id="PF02308">
    <property type="entry name" value="MgtC"/>
    <property type="match status" value="1"/>
</dbReference>
<feature type="transmembrane region" description="Helical" evidence="7">
    <location>
        <begin position="117"/>
        <end position="134"/>
    </location>
</feature>
<keyword evidence="3" id="KW-1003">Cell membrane</keyword>
<feature type="transmembrane region" description="Helical" evidence="7">
    <location>
        <begin position="69"/>
        <end position="87"/>
    </location>
</feature>
<reference evidence="9 10" key="1">
    <citation type="submission" date="2013-12" db="EMBL/GenBank/DDBJ databases">
        <authorList>
            <consortium name="DOE Joint Genome Institute"/>
            <person name="Smidt H."/>
            <person name="Huntemann M."/>
            <person name="Han J."/>
            <person name="Chen A."/>
            <person name="Kyrpides N."/>
            <person name="Mavromatis K."/>
            <person name="Markowitz V."/>
            <person name="Palaniappan K."/>
            <person name="Ivanova N."/>
            <person name="Schaumberg A."/>
            <person name="Pati A."/>
            <person name="Liolios K."/>
            <person name="Nordberg H.P."/>
            <person name="Cantor M.N."/>
            <person name="Hua S.X."/>
            <person name="Woyke T."/>
        </authorList>
    </citation>
    <scope>NUCLEOTIDE SEQUENCE [LARGE SCALE GENOMIC DNA]</scope>
    <source>
        <strain evidence="10">DSM 15288</strain>
    </source>
</reference>
<sequence>MMTYDYEIALKLILACILGGIVGWQREKINKPAGIRTHMLVALGSALVTVISVYAFKSFDTVNQDPGRIMSNIVTGIGFLGAGTIIHEGPTVKGLTTAASIWVVAAIGMAAGSGMYISALVTTFLVFLILDGFWEKIIYRHHRVLRLKISNEFKLKEIGTIIENNGIVIKHVSILPIKNSKDIPVAFKLSASDKTDMKQVILEIGSLEGVTITHYQDASSKEKEDYYRE</sequence>
<keyword evidence="4 7" id="KW-0812">Transmembrane</keyword>
<dbReference type="OrthoDB" id="9811198at2"/>
<evidence type="ECO:0000256" key="4">
    <source>
        <dbReference type="ARBA" id="ARBA00022692"/>
    </source>
</evidence>
<dbReference type="HOGENOM" id="CLU_079292_0_1_9"/>
<feature type="transmembrane region" description="Helical" evidence="7">
    <location>
        <begin position="6"/>
        <end position="25"/>
    </location>
</feature>
<dbReference type="PRINTS" id="PR01837">
    <property type="entry name" value="MGTCSAPBPROT"/>
</dbReference>
<keyword evidence="6 7" id="KW-0472">Membrane</keyword>
<protein>
    <submittedName>
        <fullName evidence="9">Mg2+ transporter-C family protein</fullName>
    </submittedName>
</protein>
<evidence type="ECO:0000313" key="9">
    <source>
        <dbReference type="EMBL" id="AHF07854.1"/>
    </source>
</evidence>
<feature type="transmembrane region" description="Helical" evidence="7">
    <location>
        <begin position="37"/>
        <end position="57"/>
    </location>
</feature>
<dbReference type="EMBL" id="CP007032">
    <property type="protein sequence ID" value="AHF07854.1"/>
    <property type="molecule type" value="Genomic_DNA"/>
</dbReference>
<name>W0EF78_9FIRM</name>
<organism evidence="9 10">
    <name type="scientific">Desulfitobacterium metallireducens DSM 15288</name>
    <dbReference type="NCBI Taxonomy" id="871968"/>
    <lineage>
        <taxon>Bacteria</taxon>
        <taxon>Bacillati</taxon>
        <taxon>Bacillota</taxon>
        <taxon>Clostridia</taxon>
        <taxon>Eubacteriales</taxon>
        <taxon>Desulfitobacteriaceae</taxon>
        <taxon>Desulfitobacterium</taxon>
    </lineage>
</organism>
<evidence type="ECO:0000313" key="10">
    <source>
        <dbReference type="Proteomes" id="UP000010847"/>
    </source>
</evidence>
<evidence type="ECO:0000259" key="8">
    <source>
        <dbReference type="Pfam" id="PF02308"/>
    </source>
</evidence>